<dbReference type="AlphaFoldDB" id="A0AAP4EY56"/>
<dbReference type="Pfam" id="PF03432">
    <property type="entry name" value="Relaxase"/>
    <property type="match status" value="1"/>
</dbReference>
<reference evidence="2 3" key="1">
    <citation type="submission" date="2023-05" db="EMBL/GenBank/DDBJ databases">
        <title>[ruminococcus] sp. nov., isolated from a pig farm feces dump.</title>
        <authorList>
            <person name="Chang Y.-H."/>
        </authorList>
    </citation>
    <scope>NUCLEOTIDE SEQUENCE [LARGE SCALE GENOMIC DNA]</scope>
    <source>
        <strain evidence="2 3">YH-rum2234</strain>
    </source>
</reference>
<accession>A0AAP4EY56</accession>
<sequence length="533" mass="61635">MAVIKHISIKNSNYNAATDYLTTQYDEFTGKPIIDEKGNHIPRQEFILEGIHCDPYSFGSECEETNKRFHKNQTREEIKAHHYIISFDPRDRDDNGLTPAQAQVLGMDFARKNFPGHEALVCTHPDGHNSAGNIHVHIVINSVRAYDVERRDFMERPGDALAGHKHHVTKEYLEYLKSQTMLMCQQKSFYQVDLLNPAKIRITDREYWAQRRGQAKLDAEAKTSPVPIQPPIHFETEKGFLRRVITETMMDSQSMEEFQKKLFEKYSIEVHESRGMISYLLPDRQKPIRGRSLGTDFEQNFIRSFISANRVSIRKVPDETAEKGNTAIHNPLASQTEPKQPVRLITDLETCIKAQKNRAYALKVKVSNLQKMADTLAFLQTNDIGTMEELQELRSSSKAHVKETLAAVKATEARLHVVDKMYQARLSILKNRDVYKQYLNAPNRKKFRESHAAEILLYEAARKELRELTGEKKFPPLKDIKAERSVLYRQKHARYEDYSDARSHDRELENIEANVRSILDLQKEEPLISKTLS</sequence>
<protein>
    <submittedName>
        <fullName evidence="2">Relaxase/mobilization nuclease domain-containing protein</fullName>
    </submittedName>
</protein>
<comment type="caution">
    <text evidence="2">The sequence shown here is derived from an EMBL/GenBank/DDBJ whole genome shotgun (WGS) entry which is preliminary data.</text>
</comment>
<dbReference type="Proteomes" id="UP001300383">
    <property type="component" value="Unassembled WGS sequence"/>
</dbReference>
<dbReference type="InterPro" id="IPR005094">
    <property type="entry name" value="Endonuclease_MobA/VirD2"/>
</dbReference>
<evidence type="ECO:0000313" key="3">
    <source>
        <dbReference type="Proteomes" id="UP001300383"/>
    </source>
</evidence>
<dbReference type="RefSeq" id="WP_283231617.1">
    <property type="nucleotide sequence ID" value="NZ_JASGBQ010000027.1"/>
</dbReference>
<name>A0AAP4EY56_9FIRM</name>
<evidence type="ECO:0000313" key="2">
    <source>
        <dbReference type="EMBL" id="MDI9243189.1"/>
    </source>
</evidence>
<evidence type="ECO:0000259" key="1">
    <source>
        <dbReference type="Pfam" id="PF03432"/>
    </source>
</evidence>
<feature type="domain" description="MobA/VirD2-like nuclease" evidence="1">
    <location>
        <begin position="48"/>
        <end position="146"/>
    </location>
</feature>
<keyword evidence="3" id="KW-1185">Reference proteome</keyword>
<organism evidence="2 3">
    <name type="scientific">Fusibacillus kribbianus</name>
    <dbReference type="NCBI Taxonomy" id="3044208"/>
    <lineage>
        <taxon>Bacteria</taxon>
        <taxon>Bacillati</taxon>
        <taxon>Bacillota</taxon>
        <taxon>Clostridia</taxon>
        <taxon>Lachnospirales</taxon>
        <taxon>Lachnospiraceae</taxon>
        <taxon>Fusibacillus</taxon>
    </lineage>
</organism>
<proteinExistence type="predicted"/>
<gene>
    <name evidence="2" type="ORF">QJ036_12100</name>
</gene>
<dbReference type="EMBL" id="JASGBQ010000027">
    <property type="protein sequence ID" value="MDI9243189.1"/>
    <property type="molecule type" value="Genomic_DNA"/>
</dbReference>